<dbReference type="InterPro" id="IPR036875">
    <property type="entry name" value="Znf_CCHC_sf"/>
</dbReference>
<evidence type="ECO:0000259" key="1">
    <source>
        <dbReference type="Pfam" id="PF19259"/>
    </source>
</evidence>
<feature type="domain" description="Ty3 transposon capsid-like protein" evidence="1">
    <location>
        <begin position="55"/>
        <end position="213"/>
    </location>
</feature>
<reference evidence="2" key="1">
    <citation type="submission" date="2019-12" db="EMBL/GenBank/DDBJ databases">
        <authorList>
            <person name="Scholes J."/>
        </authorList>
    </citation>
    <scope>NUCLEOTIDE SEQUENCE</scope>
</reference>
<organism evidence="2 3">
    <name type="scientific">Striga hermonthica</name>
    <name type="common">Purple witchweed</name>
    <name type="synonym">Buchnera hermonthica</name>
    <dbReference type="NCBI Taxonomy" id="68872"/>
    <lineage>
        <taxon>Eukaryota</taxon>
        <taxon>Viridiplantae</taxon>
        <taxon>Streptophyta</taxon>
        <taxon>Embryophyta</taxon>
        <taxon>Tracheophyta</taxon>
        <taxon>Spermatophyta</taxon>
        <taxon>Magnoliopsida</taxon>
        <taxon>eudicotyledons</taxon>
        <taxon>Gunneridae</taxon>
        <taxon>Pentapetalae</taxon>
        <taxon>asterids</taxon>
        <taxon>lamiids</taxon>
        <taxon>Lamiales</taxon>
        <taxon>Orobanchaceae</taxon>
        <taxon>Buchnereae</taxon>
        <taxon>Striga</taxon>
    </lineage>
</organism>
<dbReference type="EMBL" id="CACSLK010027751">
    <property type="protein sequence ID" value="CAA0827386.1"/>
    <property type="molecule type" value="Genomic_DNA"/>
</dbReference>
<name>A0A9N7NCB6_STRHE</name>
<dbReference type="Proteomes" id="UP001153555">
    <property type="component" value="Unassembled WGS sequence"/>
</dbReference>
<dbReference type="Pfam" id="PF08284">
    <property type="entry name" value="RVP_2"/>
    <property type="match status" value="1"/>
</dbReference>
<comment type="caution">
    <text evidence="2">The sequence shown here is derived from an EMBL/GenBank/DDBJ whole genome shotgun (WGS) entry which is preliminary data.</text>
</comment>
<dbReference type="SUPFAM" id="SSF57756">
    <property type="entry name" value="Retrovirus zinc finger-like domains"/>
    <property type="match status" value="1"/>
</dbReference>
<accession>A0A9N7NCB6</accession>
<dbReference type="GO" id="GO:0003676">
    <property type="term" value="F:nucleic acid binding"/>
    <property type="evidence" value="ECO:0007669"/>
    <property type="project" value="InterPro"/>
</dbReference>
<dbReference type="OrthoDB" id="913391at2759"/>
<dbReference type="Gene3D" id="2.40.70.10">
    <property type="entry name" value="Acid Proteases"/>
    <property type="match status" value="1"/>
</dbReference>
<gene>
    <name evidence="2" type="ORF">SHERM_23081</name>
</gene>
<proteinExistence type="predicted"/>
<protein>
    <recommendedName>
        <fullName evidence="1">Ty3 transposon capsid-like protein domain-containing protein</fullName>
    </recommendedName>
</protein>
<dbReference type="PANTHER" id="PTHR15503:SF45">
    <property type="entry name" value="RNA-DIRECTED DNA POLYMERASE HOMOLOG"/>
    <property type="match status" value="1"/>
</dbReference>
<dbReference type="Pfam" id="PF19259">
    <property type="entry name" value="Ty3_capsid"/>
    <property type="match status" value="1"/>
</dbReference>
<dbReference type="PANTHER" id="PTHR15503">
    <property type="entry name" value="LDOC1 RELATED"/>
    <property type="match status" value="1"/>
</dbReference>
<dbReference type="Gene3D" id="4.10.60.10">
    <property type="entry name" value="Zinc finger, CCHC-type"/>
    <property type="match status" value="1"/>
</dbReference>
<dbReference type="InterPro" id="IPR032567">
    <property type="entry name" value="RTL1-rel"/>
</dbReference>
<evidence type="ECO:0000313" key="2">
    <source>
        <dbReference type="EMBL" id="CAA0827386.1"/>
    </source>
</evidence>
<evidence type="ECO:0000313" key="3">
    <source>
        <dbReference type="Proteomes" id="UP001153555"/>
    </source>
</evidence>
<dbReference type="InterPro" id="IPR021109">
    <property type="entry name" value="Peptidase_aspartic_dom_sf"/>
</dbReference>
<keyword evidence="3" id="KW-1185">Reference proteome</keyword>
<sequence length="537" mass="61747">MPPRRAPATAPTAEELAQRRIQALEDAMIAMANRQAPLSSPPANNQPTFDRFVRHRPPTYHGTPDLVVLENWIREIEKLFDATGCPEAEKVAIATYYLKAEADNWWSVTKVECRAILEFGWDQFVNKLKDRFYPTQLRWQKREEFVKLTQGSMSVQQYTDKFVELSRFAASLIPDEAERLNLYVQRMDPRVHMHVVSSGATTFQRAYEVALSIYASVQEMDTARRVQMAKRPQPATFARPPFKKFKANPVKKGITVATTTTTGQRKCYRCQKDWHLGKNCDGTTVRCNHCNEEGHRAFSYPRNPAAAQTRPTGGAAPVRNRVYNMLKTDVDEDDASADVITVILEGIELTSQLKEFPMNEFDVIFGIDWLKKHQAVFYCRDEKVVLRDRKGRRVSYSNLKLRPGVKLVSALKMKKMQRRGDQVFLCRIVPRGGVSSYVNAMSIEPVLYAEIREKQRVDPILQKIRAAKAQGRAESFEIHADEVKPNLTFEKKPIKILDRQVRILRRKEIPLVKVMWRNQKFEGRLRSLCARSTPTCL</sequence>
<dbReference type="AlphaFoldDB" id="A0A9N7NCB6"/>
<dbReference type="InterPro" id="IPR045358">
    <property type="entry name" value="Ty3_capsid"/>
</dbReference>
<dbReference type="GO" id="GO:0008270">
    <property type="term" value="F:zinc ion binding"/>
    <property type="evidence" value="ECO:0007669"/>
    <property type="project" value="InterPro"/>
</dbReference>